<keyword evidence="1" id="KW-1133">Transmembrane helix</keyword>
<feature type="transmembrane region" description="Helical" evidence="1">
    <location>
        <begin position="174"/>
        <end position="192"/>
    </location>
</feature>
<protein>
    <recommendedName>
        <fullName evidence="2">Prepilin type IV endopeptidase peptidase domain-containing protein</fullName>
    </recommendedName>
</protein>
<organism evidence="3 4">
    <name type="scientific">Candidatus Iainarchaeum sp</name>
    <dbReference type="NCBI Taxonomy" id="3101447"/>
    <lineage>
        <taxon>Archaea</taxon>
        <taxon>Candidatus Iainarchaeota</taxon>
        <taxon>Candidatus Iainarchaeia</taxon>
        <taxon>Candidatus Iainarchaeales</taxon>
        <taxon>Candidatus Iainarchaeaceae</taxon>
        <taxon>Candidatus Iainarchaeum</taxon>
    </lineage>
</organism>
<reference evidence="4" key="1">
    <citation type="submission" date="2017-09" db="EMBL/GenBank/DDBJ databases">
        <title>The Reconstruction of 2,631 Draft Metagenome-Assembled Genomes from the Global Oceans.</title>
        <authorList>
            <person name="Tully B.J."/>
            <person name="Graham E.D."/>
            <person name="Heidelberg J.F."/>
        </authorList>
    </citation>
    <scope>NUCLEOTIDE SEQUENCE [LARGE SCALE GENOMIC DNA]</scope>
</reference>
<dbReference type="Pfam" id="PF01478">
    <property type="entry name" value="Peptidase_A24"/>
    <property type="match status" value="1"/>
</dbReference>
<dbReference type="InterPro" id="IPR000045">
    <property type="entry name" value="Prepilin_IV_endopep_pep"/>
</dbReference>
<proteinExistence type="predicted"/>
<keyword evidence="1" id="KW-0812">Transmembrane</keyword>
<evidence type="ECO:0000313" key="4">
    <source>
        <dbReference type="Proteomes" id="UP000226592"/>
    </source>
</evidence>
<feature type="transmembrane region" description="Helical" evidence="1">
    <location>
        <begin position="31"/>
        <end position="49"/>
    </location>
</feature>
<feature type="transmembrane region" description="Helical" evidence="1">
    <location>
        <begin position="103"/>
        <end position="126"/>
    </location>
</feature>
<dbReference type="Proteomes" id="UP000226592">
    <property type="component" value="Unassembled WGS sequence"/>
</dbReference>
<dbReference type="GO" id="GO:0004190">
    <property type="term" value="F:aspartic-type endopeptidase activity"/>
    <property type="evidence" value="ECO:0007669"/>
    <property type="project" value="InterPro"/>
</dbReference>
<dbReference type="Gene3D" id="1.20.120.1220">
    <property type="match status" value="1"/>
</dbReference>
<comment type="caution">
    <text evidence="3">The sequence shown here is derived from an EMBL/GenBank/DDBJ whole genome shotgun (WGS) entry which is preliminary data.</text>
</comment>
<gene>
    <name evidence="3" type="ORF">CL943_01245</name>
</gene>
<dbReference type="EMBL" id="NZBU01000005">
    <property type="protein sequence ID" value="MAG21917.1"/>
    <property type="molecule type" value="Genomic_DNA"/>
</dbReference>
<feature type="transmembrane region" description="Helical" evidence="1">
    <location>
        <begin position="330"/>
        <end position="350"/>
    </location>
</feature>
<feature type="transmembrane region" description="Helical" evidence="1">
    <location>
        <begin position="222"/>
        <end position="246"/>
    </location>
</feature>
<feature type="transmembrane region" description="Helical" evidence="1">
    <location>
        <begin position="81"/>
        <end position="97"/>
    </location>
</feature>
<feature type="transmembrane region" description="Helical" evidence="1">
    <location>
        <begin position="55"/>
        <end position="74"/>
    </location>
</feature>
<feature type="transmembrane region" description="Helical" evidence="1">
    <location>
        <begin position="6"/>
        <end position="24"/>
    </location>
</feature>
<accession>A0A2D6M0G6</accession>
<dbReference type="GO" id="GO:0016020">
    <property type="term" value="C:membrane"/>
    <property type="evidence" value="ECO:0007669"/>
    <property type="project" value="InterPro"/>
</dbReference>
<name>A0A2D6M0G6_9ARCH</name>
<evidence type="ECO:0000259" key="2">
    <source>
        <dbReference type="Pfam" id="PF01478"/>
    </source>
</evidence>
<sequence>MAIAMFYTLNIILIAILGMISSYTDIKQGKILNILVFPMMALGLILAIINDINFLLFFTNALIAFVFGFALYLARLWSAGDSKLFLAFAMLFPLPFYPQNFVLFPAFSLALNSFVPAFLALFLLAIIKTTTAQKVESLKTALKPKLLASLAVIIFAFYWIMFYVFSFIALPTDFFLIVLVLFLFISMLERVFPKKVVLVSAVLAAPLAALNVNELIQPNFWILFALIFVSMVFLRFFILYLGFFAFGKRIDLKDLKPGMVLLEGVVEKNGILEKKKLFFPSLVNAFQDIKTKYVLEIGAKGLSEKDIDLIAQKGKEMKVRFDSLLVQETLPFAPLLFVGTLLTFFCSFFLPWC</sequence>
<keyword evidence="1" id="KW-0472">Membrane</keyword>
<feature type="domain" description="Prepilin type IV endopeptidase peptidase" evidence="2">
    <location>
        <begin position="13"/>
        <end position="106"/>
    </location>
</feature>
<feature type="transmembrane region" description="Helical" evidence="1">
    <location>
        <begin position="197"/>
        <end position="216"/>
    </location>
</feature>
<feature type="transmembrane region" description="Helical" evidence="1">
    <location>
        <begin position="146"/>
        <end position="168"/>
    </location>
</feature>
<evidence type="ECO:0000313" key="3">
    <source>
        <dbReference type="EMBL" id="MAG21917.1"/>
    </source>
</evidence>
<dbReference type="AlphaFoldDB" id="A0A2D6M0G6"/>
<evidence type="ECO:0000256" key="1">
    <source>
        <dbReference type="SAM" id="Phobius"/>
    </source>
</evidence>